<dbReference type="PANTHER" id="PTHR36849">
    <property type="entry name" value="CYTOPLASMIC PROTEIN-RELATED"/>
    <property type="match status" value="1"/>
</dbReference>
<name>A0ABV9QWA6_9GAMM</name>
<evidence type="ECO:0000313" key="1">
    <source>
        <dbReference type="EMBL" id="MFC4820925.1"/>
    </source>
</evidence>
<reference evidence="2" key="1">
    <citation type="journal article" date="2019" name="Int. J. Syst. Evol. Microbiol.">
        <title>The Global Catalogue of Microorganisms (GCM) 10K type strain sequencing project: providing services to taxonomists for standard genome sequencing and annotation.</title>
        <authorList>
            <consortium name="The Broad Institute Genomics Platform"/>
            <consortium name="The Broad Institute Genome Sequencing Center for Infectious Disease"/>
            <person name="Wu L."/>
            <person name="Ma J."/>
        </authorList>
    </citation>
    <scope>NUCLEOTIDE SEQUENCE [LARGE SCALE GENOMIC DNA]</scope>
    <source>
        <strain evidence="2">CCUG 30340</strain>
    </source>
</reference>
<dbReference type="Proteomes" id="UP001595886">
    <property type="component" value="Unassembled WGS sequence"/>
</dbReference>
<organism evidence="1 2">
    <name type="scientific">Dokdonella ginsengisoli</name>
    <dbReference type="NCBI Taxonomy" id="363846"/>
    <lineage>
        <taxon>Bacteria</taxon>
        <taxon>Pseudomonadati</taxon>
        <taxon>Pseudomonadota</taxon>
        <taxon>Gammaproteobacteria</taxon>
        <taxon>Lysobacterales</taxon>
        <taxon>Rhodanobacteraceae</taxon>
        <taxon>Dokdonella</taxon>
    </lineage>
</organism>
<keyword evidence="2" id="KW-1185">Reference proteome</keyword>
<dbReference type="Pfam" id="PF22752">
    <property type="entry name" value="DUF488-N3i"/>
    <property type="match status" value="1"/>
</dbReference>
<dbReference type="InterPro" id="IPR052552">
    <property type="entry name" value="YeaO-like"/>
</dbReference>
<comment type="caution">
    <text evidence="1">The sequence shown here is derived from an EMBL/GenBank/DDBJ whole genome shotgun (WGS) entry which is preliminary data.</text>
</comment>
<gene>
    <name evidence="1" type="ORF">ACFO6Q_11350</name>
</gene>
<protein>
    <submittedName>
        <fullName evidence="1">DUF488 domain-containing protein</fullName>
    </submittedName>
</protein>
<dbReference type="RefSeq" id="WP_380021069.1">
    <property type="nucleotide sequence ID" value="NZ_JBHSHD010000008.1"/>
</dbReference>
<dbReference type="PANTHER" id="PTHR36849:SF1">
    <property type="entry name" value="CYTOPLASMIC PROTEIN"/>
    <property type="match status" value="1"/>
</dbReference>
<proteinExistence type="predicted"/>
<sequence>MSAAKPAADVALRRAYDAPGADDGHRVLVDRFWPRGRSREVLQLDEWARELAPSAALIRWFGHAPERWAEFRTRYLDELAAPEPRERLHALLAAAGPRRLTLVYGAKSDTQNQAVVLREALLAAARRNRRTA</sequence>
<evidence type="ECO:0000313" key="2">
    <source>
        <dbReference type="Proteomes" id="UP001595886"/>
    </source>
</evidence>
<dbReference type="EMBL" id="JBHSHD010000008">
    <property type="protein sequence ID" value="MFC4820925.1"/>
    <property type="molecule type" value="Genomic_DNA"/>
</dbReference>
<accession>A0ABV9QWA6</accession>